<evidence type="ECO:0000256" key="1">
    <source>
        <dbReference type="SAM" id="Phobius"/>
    </source>
</evidence>
<dbReference type="Proteomes" id="UP000756921">
    <property type="component" value="Unassembled WGS sequence"/>
</dbReference>
<proteinExistence type="predicted"/>
<dbReference type="InterPro" id="IPR045759">
    <property type="entry name" value="Ap4A_phos1/2_N"/>
</dbReference>
<dbReference type="GO" id="GO:0003877">
    <property type="term" value="F:ATP:ADP adenylyltransferase activity"/>
    <property type="evidence" value="ECO:0007669"/>
    <property type="project" value="InterPro"/>
</dbReference>
<dbReference type="InterPro" id="IPR043171">
    <property type="entry name" value="Ap4A_phos1/2-like"/>
</dbReference>
<dbReference type="GO" id="GO:0005524">
    <property type="term" value="F:ATP binding"/>
    <property type="evidence" value="ECO:0007669"/>
    <property type="project" value="InterPro"/>
</dbReference>
<protein>
    <submittedName>
        <fullName evidence="4">Pantothenate</fullName>
    </submittedName>
</protein>
<keyword evidence="5" id="KW-1185">Reference proteome</keyword>
<dbReference type="EMBL" id="WJXW01000001">
    <property type="protein sequence ID" value="KAF9741148.1"/>
    <property type="molecule type" value="Genomic_DNA"/>
</dbReference>
<dbReference type="OrthoDB" id="10267950at2759"/>
<dbReference type="InterPro" id="IPR036265">
    <property type="entry name" value="HIT-like_sf"/>
</dbReference>
<dbReference type="Gene3D" id="3.30.428.70">
    <property type="match status" value="1"/>
</dbReference>
<gene>
    <name evidence="4" type="ORF">PMIN01_00687</name>
</gene>
<dbReference type="GO" id="GO:0009117">
    <property type="term" value="P:nucleotide metabolic process"/>
    <property type="evidence" value="ECO:0007669"/>
    <property type="project" value="InterPro"/>
</dbReference>
<dbReference type="InterPro" id="IPR019200">
    <property type="entry name" value="ATP_adenylylTrfase_C"/>
</dbReference>
<dbReference type="InterPro" id="IPR036259">
    <property type="entry name" value="MFS_trans_sf"/>
</dbReference>
<feature type="transmembrane region" description="Helical" evidence="1">
    <location>
        <begin position="133"/>
        <end position="155"/>
    </location>
</feature>
<dbReference type="Pfam" id="PF09830">
    <property type="entry name" value="ATP_transf"/>
    <property type="match status" value="1"/>
</dbReference>
<dbReference type="AlphaFoldDB" id="A0A9P6GTU7"/>
<dbReference type="PANTHER" id="PTHR38420">
    <property type="entry name" value="AP-4-A PHOSPHORYLASE II"/>
    <property type="match status" value="1"/>
</dbReference>
<feature type="transmembrane region" description="Helical" evidence="1">
    <location>
        <begin position="12"/>
        <end position="31"/>
    </location>
</feature>
<name>A0A9P6GTU7_9PLEO</name>
<dbReference type="PANTHER" id="PTHR38420:SF1">
    <property type="entry name" value="PUTATIVE (AFU_ORTHOLOGUE AFUA_5G14690)-RELATED"/>
    <property type="match status" value="1"/>
</dbReference>
<feature type="domain" description="ATP adenylyltransferase C-terminal" evidence="2">
    <location>
        <begin position="306"/>
        <end position="406"/>
    </location>
</feature>
<reference evidence="4" key="1">
    <citation type="journal article" date="2020" name="Mol. Plant Microbe Interact.">
        <title>Genome Sequence of the Biocontrol Agent Coniothyrium minitans strain Conio (IMI 134523).</title>
        <authorList>
            <person name="Patel D."/>
            <person name="Shittu T.A."/>
            <person name="Baroncelli R."/>
            <person name="Muthumeenakshi S."/>
            <person name="Osborne T.H."/>
            <person name="Janganan T.K."/>
            <person name="Sreenivasaprasad S."/>
        </authorList>
    </citation>
    <scope>NUCLEOTIDE SEQUENCE</scope>
    <source>
        <strain evidence="4">Conio</strain>
    </source>
</reference>
<keyword evidence="1" id="KW-0472">Membrane</keyword>
<dbReference type="Pfam" id="PF19327">
    <property type="entry name" value="Ap4A_phos_N"/>
    <property type="match status" value="1"/>
</dbReference>
<feature type="transmembrane region" description="Helical" evidence="1">
    <location>
        <begin position="76"/>
        <end position="95"/>
    </location>
</feature>
<evidence type="ECO:0000313" key="5">
    <source>
        <dbReference type="Proteomes" id="UP000756921"/>
    </source>
</evidence>
<keyword evidence="1" id="KW-1133">Transmembrane helix</keyword>
<dbReference type="SUPFAM" id="SSF103473">
    <property type="entry name" value="MFS general substrate transporter"/>
    <property type="match status" value="1"/>
</dbReference>
<evidence type="ECO:0000313" key="4">
    <source>
        <dbReference type="EMBL" id="KAF9741148.1"/>
    </source>
</evidence>
<accession>A0A9P6GTU7</accession>
<feature type="domain" description="Ap4A phosphorylase 1/2 N-terminal" evidence="3">
    <location>
        <begin position="167"/>
        <end position="291"/>
    </location>
</feature>
<feature type="transmembrane region" description="Helical" evidence="1">
    <location>
        <begin position="43"/>
        <end position="64"/>
    </location>
</feature>
<evidence type="ECO:0000259" key="3">
    <source>
        <dbReference type="Pfam" id="PF19327"/>
    </source>
</evidence>
<organism evidence="4 5">
    <name type="scientific">Paraphaeosphaeria minitans</name>
    <dbReference type="NCBI Taxonomy" id="565426"/>
    <lineage>
        <taxon>Eukaryota</taxon>
        <taxon>Fungi</taxon>
        <taxon>Dikarya</taxon>
        <taxon>Ascomycota</taxon>
        <taxon>Pezizomycotina</taxon>
        <taxon>Dothideomycetes</taxon>
        <taxon>Pleosporomycetidae</taxon>
        <taxon>Pleosporales</taxon>
        <taxon>Massarineae</taxon>
        <taxon>Didymosphaeriaceae</taxon>
        <taxon>Paraphaeosphaeria</taxon>
    </lineage>
</organism>
<dbReference type="SUPFAM" id="SSF54197">
    <property type="entry name" value="HIT-like"/>
    <property type="match status" value="1"/>
</dbReference>
<dbReference type="InterPro" id="IPR009163">
    <property type="entry name" value="Ap4A_phos1/2"/>
</dbReference>
<sequence>MKAIATHWPLYVFTFTLICHCIVTQPLNYFVVWLKSLDRFSVYQINLFPTAAQATGLVFTLAYGWLSDGIRSRWKVLVIPATLNFVGMVIVASYPSYGATFLGYMLNATSWGFWPVLYAWAIEVMHKDMEERAIVIGVAQRFGQAFIAWVPVLILDVGKYAPRFKMGFCFQFRVASSLAKKPQSATRHQKKVSNAFDDDNPDFSLGLVGPSHKLILNKFCVVRPQFVIHTVEFEPQQTPLSAADLSALWHVLGELQSEHFAIFNCGVDAGASVGHKHMQVLPHPVREEFELFPDSVDLGEDIYVHPDVPFQHAVQKLSQEADAGMLVIIYQNLRSHLALGHRAPHNVVLTKRWLMVIPRRVGRIADGEMAANSAVMVGMVWMTKEHEYELWTRGDPMKFLPEFGVPR</sequence>
<feature type="transmembrane region" description="Helical" evidence="1">
    <location>
        <begin position="101"/>
        <end position="121"/>
    </location>
</feature>
<comment type="caution">
    <text evidence="4">The sequence shown here is derived from an EMBL/GenBank/DDBJ whole genome shotgun (WGS) entry which is preliminary data.</text>
</comment>
<keyword evidence="1" id="KW-0812">Transmembrane</keyword>
<evidence type="ECO:0000259" key="2">
    <source>
        <dbReference type="Pfam" id="PF09830"/>
    </source>
</evidence>